<protein>
    <submittedName>
        <fullName evidence="2">Uncharacterized protein</fullName>
    </submittedName>
</protein>
<keyword evidence="1" id="KW-1133">Transmembrane helix</keyword>
<dbReference type="Proteomes" id="UP000018144">
    <property type="component" value="Unassembled WGS sequence"/>
</dbReference>
<keyword evidence="1" id="KW-0472">Membrane</keyword>
<proteinExistence type="predicted"/>
<keyword evidence="3" id="KW-1185">Reference proteome</keyword>
<evidence type="ECO:0000313" key="3">
    <source>
        <dbReference type="Proteomes" id="UP000018144"/>
    </source>
</evidence>
<dbReference type="EMBL" id="HF935497">
    <property type="protein sequence ID" value="CCX30864.1"/>
    <property type="molecule type" value="Genomic_DNA"/>
</dbReference>
<organism evidence="2 3">
    <name type="scientific">Pyronema omphalodes (strain CBS 100304)</name>
    <name type="common">Pyronema confluens</name>
    <dbReference type="NCBI Taxonomy" id="1076935"/>
    <lineage>
        <taxon>Eukaryota</taxon>
        <taxon>Fungi</taxon>
        <taxon>Dikarya</taxon>
        <taxon>Ascomycota</taxon>
        <taxon>Pezizomycotina</taxon>
        <taxon>Pezizomycetes</taxon>
        <taxon>Pezizales</taxon>
        <taxon>Pyronemataceae</taxon>
        <taxon>Pyronema</taxon>
    </lineage>
</organism>
<evidence type="ECO:0000256" key="1">
    <source>
        <dbReference type="SAM" id="Phobius"/>
    </source>
</evidence>
<accession>U4LFJ0</accession>
<reference evidence="2 3" key="1">
    <citation type="journal article" date="2013" name="PLoS Genet.">
        <title>The genome and development-dependent transcriptomes of Pyronema confluens: a window into fungal evolution.</title>
        <authorList>
            <person name="Traeger S."/>
            <person name="Altegoer F."/>
            <person name="Freitag M."/>
            <person name="Gabaldon T."/>
            <person name="Kempken F."/>
            <person name="Kumar A."/>
            <person name="Marcet-Houben M."/>
            <person name="Poggeler S."/>
            <person name="Stajich J.E."/>
            <person name="Nowrousian M."/>
        </authorList>
    </citation>
    <scope>NUCLEOTIDE SEQUENCE [LARGE SCALE GENOMIC DNA]</scope>
    <source>
        <strain evidence="3">CBS 100304</strain>
        <tissue evidence="2">Vegetative mycelium</tissue>
    </source>
</reference>
<feature type="transmembrane region" description="Helical" evidence="1">
    <location>
        <begin position="118"/>
        <end position="141"/>
    </location>
</feature>
<name>U4LFJ0_PYROM</name>
<evidence type="ECO:0000313" key="2">
    <source>
        <dbReference type="EMBL" id="CCX30864.1"/>
    </source>
</evidence>
<gene>
    <name evidence="2" type="ORF">PCON_09465</name>
</gene>
<dbReference type="AlphaFoldDB" id="U4LFJ0"/>
<feature type="transmembrane region" description="Helical" evidence="1">
    <location>
        <begin position="75"/>
        <end position="98"/>
    </location>
</feature>
<keyword evidence="1" id="KW-0812">Transmembrane</keyword>
<sequence>MDDADFNFPMDNDNFNFPVLGEANFNHLSYQAVRLYLTLLYLLTKYPFIPEILTTTYCNSLPPGPDRKLCTVNHWINVLHIFLFVAIFIIYLLLHWALKLSEEDLRALRAGFEIDEDYYMEIFCLMAVIGLLVMFWYGGWYEYFGGVVRGMVWEGGWYQYFGESLGEIWGVHRRCWEYMEVAVDWLGKRGV</sequence>